<evidence type="ECO:0000256" key="1">
    <source>
        <dbReference type="SAM" id="MobiDB-lite"/>
    </source>
</evidence>
<proteinExistence type="predicted"/>
<reference evidence="2 3" key="1">
    <citation type="journal article" date="2023" name="Nucleic Acids Res.">
        <title>The hologenome of Daphnia magna reveals possible DNA methylation and microbiome-mediated evolution of the host genome.</title>
        <authorList>
            <person name="Chaturvedi A."/>
            <person name="Li X."/>
            <person name="Dhandapani V."/>
            <person name="Marshall H."/>
            <person name="Kissane S."/>
            <person name="Cuenca-Cambronero M."/>
            <person name="Asole G."/>
            <person name="Calvet F."/>
            <person name="Ruiz-Romero M."/>
            <person name="Marangio P."/>
            <person name="Guigo R."/>
            <person name="Rago D."/>
            <person name="Mirbahai L."/>
            <person name="Eastwood N."/>
            <person name="Colbourne J.K."/>
            <person name="Zhou J."/>
            <person name="Mallon E."/>
            <person name="Orsini L."/>
        </authorList>
    </citation>
    <scope>NUCLEOTIDE SEQUENCE [LARGE SCALE GENOMIC DNA]</scope>
    <source>
        <strain evidence="2">LRV0_1</strain>
    </source>
</reference>
<sequence>MIVWKEEESAPKRSRKKTPESVMSESIKTRVIKTTYIDESNLAEAVENLSDQSISNYLEPVAGPSLSADDNMVAHD</sequence>
<dbReference type="EMBL" id="JAOYFB010000037">
    <property type="protein sequence ID" value="KAK4024671.1"/>
    <property type="molecule type" value="Genomic_DNA"/>
</dbReference>
<evidence type="ECO:0000313" key="2">
    <source>
        <dbReference type="EMBL" id="KAK4024671.1"/>
    </source>
</evidence>
<protein>
    <submittedName>
        <fullName evidence="2">Uncharacterized protein</fullName>
    </submittedName>
</protein>
<keyword evidence="3" id="KW-1185">Reference proteome</keyword>
<feature type="compositionally biased region" description="Basic and acidic residues" evidence="1">
    <location>
        <begin position="1"/>
        <end position="11"/>
    </location>
</feature>
<organism evidence="2 3">
    <name type="scientific">Daphnia magna</name>
    <dbReference type="NCBI Taxonomy" id="35525"/>
    <lineage>
        <taxon>Eukaryota</taxon>
        <taxon>Metazoa</taxon>
        <taxon>Ecdysozoa</taxon>
        <taxon>Arthropoda</taxon>
        <taxon>Crustacea</taxon>
        <taxon>Branchiopoda</taxon>
        <taxon>Diplostraca</taxon>
        <taxon>Cladocera</taxon>
        <taxon>Anomopoda</taxon>
        <taxon>Daphniidae</taxon>
        <taxon>Daphnia</taxon>
    </lineage>
</organism>
<gene>
    <name evidence="2" type="ORF">OUZ56_010093</name>
</gene>
<comment type="caution">
    <text evidence="2">The sequence shown here is derived from an EMBL/GenBank/DDBJ whole genome shotgun (WGS) entry which is preliminary data.</text>
</comment>
<evidence type="ECO:0000313" key="3">
    <source>
        <dbReference type="Proteomes" id="UP001234178"/>
    </source>
</evidence>
<accession>A0ABR0AHU5</accession>
<name>A0ABR0AHU5_9CRUS</name>
<feature type="region of interest" description="Disordered" evidence="1">
    <location>
        <begin position="1"/>
        <end position="25"/>
    </location>
</feature>
<dbReference type="Proteomes" id="UP001234178">
    <property type="component" value="Unassembled WGS sequence"/>
</dbReference>